<sequence length="123" mass="13741">MSKHTINWFEIPVNDFERARKFYSHILDFEMVDMLMDNDRLGFFPSEAGSVSGAIVSGKTYHPNDQGVVIYLNCGDDLSVVLNKVEGAGGLINKPKTIISPEHGYYAFILDTEGNKIGLHSHH</sequence>
<evidence type="ECO:0000313" key="3">
    <source>
        <dbReference type="Proteomes" id="UP000007590"/>
    </source>
</evidence>
<dbReference type="Pfam" id="PF00903">
    <property type="entry name" value="Glyoxalase"/>
    <property type="match status" value="1"/>
</dbReference>
<dbReference type="HOGENOM" id="CLU_127592_0_2_10"/>
<dbReference type="InterPro" id="IPR029068">
    <property type="entry name" value="Glyas_Bleomycin-R_OHBP_Dase"/>
</dbReference>
<protein>
    <submittedName>
        <fullName evidence="2">Lactoylglutathione lyase family protein</fullName>
    </submittedName>
</protein>
<dbReference type="PANTHER" id="PTHR33993:SF2">
    <property type="entry name" value="VOC DOMAIN-CONTAINING PROTEIN"/>
    <property type="match status" value="1"/>
</dbReference>
<dbReference type="RefSeq" id="WP_014679005.1">
    <property type="nucleotide sequence ID" value="NC_017770.1"/>
</dbReference>
<keyword evidence="2" id="KW-0456">Lyase</keyword>
<organism evidence="2 3">
    <name type="scientific">Solitalea canadensis (strain ATCC 29591 / DSM 3403 / JCM 21819 / LMG 8368 / NBRC 15130 / NCIMB 12057 / USAM 9D)</name>
    <name type="common">Flexibacter canadensis</name>
    <dbReference type="NCBI Taxonomy" id="929556"/>
    <lineage>
        <taxon>Bacteria</taxon>
        <taxon>Pseudomonadati</taxon>
        <taxon>Bacteroidota</taxon>
        <taxon>Sphingobacteriia</taxon>
        <taxon>Sphingobacteriales</taxon>
        <taxon>Sphingobacteriaceae</taxon>
        <taxon>Solitalea</taxon>
    </lineage>
</organism>
<dbReference type="eggNOG" id="COG3324">
    <property type="taxonomic scope" value="Bacteria"/>
</dbReference>
<evidence type="ECO:0000313" key="2">
    <source>
        <dbReference type="EMBL" id="AFD05777.1"/>
    </source>
</evidence>
<reference evidence="2" key="1">
    <citation type="submission" date="2012-02" db="EMBL/GenBank/DDBJ databases">
        <title>The complete genome of Solitalea canadensis DSM 3403.</title>
        <authorList>
            <consortium name="US DOE Joint Genome Institute (JGI-PGF)"/>
            <person name="Lucas S."/>
            <person name="Copeland A."/>
            <person name="Lapidus A."/>
            <person name="Glavina del Rio T."/>
            <person name="Dalin E."/>
            <person name="Tice H."/>
            <person name="Bruce D."/>
            <person name="Goodwin L."/>
            <person name="Pitluck S."/>
            <person name="Peters L."/>
            <person name="Ovchinnikova G."/>
            <person name="Lu M."/>
            <person name="Kyrpides N."/>
            <person name="Mavromatis K."/>
            <person name="Ivanova N."/>
            <person name="Brettin T."/>
            <person name="Detter J.C."/>
            <person name="Han C."/>
            <person name="Larimer F."/>
            <person name="Land M."/>
            <person name="Hauser L."/>
            <person name="Markowitz V."/>
            <person name="Cheng J.-F."/>
            <person name="Hugenholtz P."/>
            <person name="Woyke T."/>
            <person name="Wu D."/>
            <person name="Spring S."/>
            <person name="Schroeder M."/>
            <person name="Kopitz M."/>
            <person name="Brambilla E."/>
            <person name="Klenk H.-P."/>
            <person name="Eisen J.A."/>
        </authorList>
    </citation>
    <scope>NUCLEOTIDE SEQUENCE</scope>
    <source>
        <strain evidence="2">DSM 3403</strain>
    </source>
</reference>
<dbReference type="InterPro" id="IPR052164">
    <property type="entry name" value="Anthracycline_SecMetBiosynth"/>
</dbReference>
<dbReference type="PANTHER" id="PTHR33993">
    <property type="entry name" value="GLYOXALASE-RELATED"/>
    <property type="match status" value="1"/>
</dbReference>
<dbReference type="EMBL" id="CP003349">
    <property type="protein sequence ID" value="AFD05777.1"/>
    <property type="molecule type" value="Genomic_DNA"/>
</dbReference>
<feature type="domain" description="VOC" evidence="1">
    <location>
        <begin position="5"/>
        <end position="122"/>
    </location>
</feature>
<dbReference type="Proteomes" id="UP000007590">
    <property type="component" value="Chromosome"/>
</dbReference>
<dbReference type="OrthoDB" id="9804235at2"/>
<dbReference type="InterPro" id="IPR004360">
    <property type="entry name" value="Glyas_Fos-R_dOase_dom"/>
</dbReference>
<dbReference type="PROSITE" id="PS51819">
    <property type="entry name" value="VOC"/>
    <property type="match status" value="1"/>
</dbReference>
<dbReference type="CDD" id="cd07247">
    <property type="entry name" value="SgaA_N_like"/>
    <property type="match status" value="1"/>
</dbReference>
<name>H8KY39_SOLCM</name>
<dbReference type="SUPFAM" id="SSF54593">
    <property type="entry name" value="Glyoxalase/Bleomycin resistance protein/Dihydroxybiphenyl dioxygenase"/>
    <property type="match status" value="1"/>
</dbReference>
<keyword evidence="3" id="KW-1185">Reference proteome</keyword>
<dbReference type="GO" id="GO:0016829">
    <property type="term" value="F:lyase activity"/>
    <property type="evidence" value="ECO:0007669"/>
    <property type="project" value="UniProtKB-KW"/>
</dbReference>
<dbReference type="InterPro" id="IPR037523">
    <property type="entry name" value="VOC_core"/>
</dbReference>
<dbReference type="KEGG" id="scn:Solca_0652"/>
<accession>H8KY39</accession>
<evidence type="ECO:0000259" key="1">
    <source>
        <dbReference type="PROSITE" id="PS51819"/>
    </source>
</evidence>
<gene>
    <name evidence="2" type="ordered locus">Solca_0652</name>
</gene>
<proteinExistence type="predicted"/>
<dbReference type="STRING" id="929556.Solca_0652"/>
<dbReference type="Gene3D" id="3.10.180.10">
    <property type="entry name" value="2,3-Dihydroxybiphenyl 1,2-Dioxygenase, domain 1"/>
    <property type="match status" value="1"/>
</dbReference>
<dbReference type="AlphaFoldDB" id="H8KY39"/>